<gene>
    <name evidence="1" type="ORF">TNCV_4721951</name>
</gene>
<dbReference type="EMBL" id="BMAU01021387">
    <property type="protein sequence ID" value="GFY29067.1"/>
    <property type="molecule type" value="Genomic_DNA"/>
</dbReference>
<organism evidence="1 2">
    <name type="scientific">Trichonephila clavipes</name>
    <name type="common">Golden silk orbweaver</name>
    <name type="synonym">Nephila clavipes</name>
    <dbReference type="NCBI Taxonomy" id="2585209"/>
    <lineage>
        <taxon>Eukaryota</taxon>
        <taxon>Metazoa</taxon>
        <taxon>Ecdysozoa</taxon>
        <taxon>Arthropoda</taxon>
        <taxon>Chelicerata</taxon>
        <taxon>Arachnida</taxon>
        <taxon>Araneae</taxon>
        <taxon>Araneomorphae</taxon>
        <taxon>Entelegynae</taxon>
        <taxon>Araneoidea</taxon>
        <taxon>Nephilidae</taxon>
        <taxon>Trichonephila</taxon>
    </lineage>
</organism>
<dbReference type="Proteomes" id="UP000887159">
    <property type="component" value="Unassembled WGS sequence"/>
</dbReference>
<name>A0A8X6W6T2_TRICX</name>
<sequence length="114" mass="12790">MNYCCPHRLLTNVVVKRVLVAAQVHFIDDDRTQSIPKQSGVNIEVISSFTCIISTAPAPAADVLTPSLLRLFAFILLRSRHLWCFSGTIRLLLRSPFQPYAISEFGIDFLTRIG</sequence>
<dbReference type="AlphaFoldDB" id="A0A8X6W6T2"/>
<reference evidence="1" key="1">
    <citation type="submission" date="2020-08" db="EMBL/GenBank/DDBJ databases">
        <title>Multicomponent nature underlies the extraordinary mechanical properties of spider dragline silk.</title>
        <authorList>
            <person name="Kono N."/>
            <person name="Nakamura H."/>
            <person name="Mori M."/>
            <person name="Yoshida Y."/>
            <person name="Ohtoshi R."/>
            <person name="Malay A.D."/>
            <person name="Moran D.A.P."/>
            <person name="Tomita M."/>
            <person name="Numata K."/>
            <person name="Arakawa K."/>
        </authorList>
    </citation>
    <scope>NUCLEOTIDE SEQUENCE</scope>
</reference>
<protein>
    <submittedName>
        <fullName evidence="1">Uncharacterized protein</fullName>
    </submittedName>
</protein>
<accession>A0A8X6W6T2</accession>
<evidence type="ECO:0000313" key="2">
    <source>
        <dbReference type="Proteomes" id="UP000887159"/>
    </source>
</evidence>
<proteinExistence type="predicted"/>
<evidence type="ECO:0000313" key="1">
    <source>
        <dbReference type="EMBL" id="GFY29067.1"/>
    </source>
</evidence>
<keyword evidence="2" id="KW-1185">Reference proteome</keyword>
<comment type="caution">
    <text evidence="1">The sequence shown here is derived from an EMBL/GenBank/DDBJ whole genome shotgun (WGS) entry which is preliminary data.</text>
</comment>